<proteinExistence type="predicted"/>
<dbReference type="RefSeq" id="WP_069193146.1">
    <property type="nucleotide sequence ID" value="NZ_RLII01000050.1"/>
</dbReference>
<dbReference type="PROSITE" id="PS51257">
    <property type="entry name" value="PROKAR_LIPOPROTEIN"/>
    <property type="match status" value="1"/>
</dbReference>
<evidence type="ECO:0000313" key="1">
    <source>
        <dbReference type="EMBL" id="RXE57611.1"/>
    </source>
</evidence>
<dbReference type="EMBL" id="RLII01000050">
    <property type="protein sequence ID" value="RXE57611.1"/>
    <property type="molecule type" value="Genomic_DNA"/>
</dbReference>
<name>A0A4Q0I0P7_9FIRM</name>
<reference evidence="2" key="1">
    <citation type="submission" date="2018-11" db="EMBL/GenBank/DDBJ databases">
        <title>Genome sequencing of a novel mesophilic and cellulolytic organism within the genus Hungateiclostridium.</title>
        <authorList>
            <person name="Rettenmaier R."/>
            <person name="Liebl W."/>
            <person name="Zverlov V."/>
        </authorList>
    </citation>
    <scope>NUCLEOTIDE SEQUENCE [LARGE SCALE GENOMIC DNA]</scope>
    <source>
        <strain evidence="2">N2K1</strain>
    </source>
</reference>
<dbReference type="AlphaFoldDB" id="A0A4Q0I0P7"/>
<keyword evidence="2" id="KW-1185">Reference proteome</keyword>
<evidence type="ECO:0000313" key="2">
    <source>
        <dbReference type="Proteomes" id="UP000289166"/>
    </source>
</evidence>
<evidence type="ECO:0008006" key="3">
    <source>
        <dbReference type="Google" id="ProtNLM"/>
    </source>
</evidence>
<comment type="caution">
    <text evidence="1">The sequence shown here is derived from an EMBL/GenBank/DDBJ whole genome shotgun (WGS) entry which is preliminary data.</text>
</comment>
<gene>
    <name evidence="1" type="ORF">EFD62_16760</name>
</gene>
<dbReference type="Proteomes" id="UP000289166">
    <property type="component" value="Unassembled WGS sequence"/>
</dbReference>
<sequence>MINKKGIVLISVVVALLLGGTGCNNIREDEAFGNTGKDKSVSNAGEVINSGGGINVSKTKGFSNISELKESADEIVHLKILSSETEAAQSESQLKFSLPSTISEAEVLNVIEGNLSEGDIIKLYQTGGIIDGQEFSIERDPIYRPGEELILFLKKRKVSTGEETYISLGINDGRFDVINSKIYTRGLDYGDKSTSEEKKKVKKSDSIAEMNYSDITKLGYTVEEFMQKIKEVKNKR</sequence>
<accession>A0A4Q0I0P7</accession>
<organism evidence="1 2">
    <name type="scientific">Acetivibrio mesophilus</name>
    <dbReference type="NCBI Taxonomy" id="2487273"/>
    <lineage>
        <taxon>Bacteria</taxon>
        <taxon>Bacillati</taxon>
        <taxon>Bacillota</taxon>
        <taxon>Clostridia</taxon>
        <taxon>Eubacteriales</taxon>
        <taxon>Oscillospiraceae</taxon>
        <taxon>Acetivibrio</taxon>
    </lineage>
</organism>
<protein>
    <recommendedName>
        <fullName evidence="3">Lipoprotein</fullName>
    </recommendedName>
</protein>